<dbReference type="PIRSF" id="PIRSF017302">
    <property type="entry name" value="Gltscr2"/>
    <property type="match status" value="1"/>
</dbReference>
<protein>
    <recommendedName>
        <fullName evidence="4">Ribosome biogenesis protein NOP53</fullName>
    </recommendedName>
</protein>
<evidence type="ECO:0000256" key="7">
    <source>
        <dbReference type="SAM" id="MobiDB-lite"/>
    </source>
</evidence>
<sequence length="293" mass="33118">MKNRGKNKKKQWRHILKNLGSELSDVAKEKALSSGGFVIQKKNKAAIVKGDKEAAKDHPELPTASTATKKKVYRPGKASVVFRALDVWADDSKEGFPDAAPHPASKPDSIEPICPAGQSYNPSAVDHQVLLLHVAKEELKKEAAENPQSAKRLKPRKKLAVKRNRPQTGLVAKPMKAKAKDRNPNSKDLAKKMQNDLENIPKILKEIKKEKRELAERRQKRELQAAIRKHEKSAKFPISFQLPGELASSLRKLRTDENWMREVEFKRNKLPRARKTLGTKVATKTFVRRSRDS</sequence>
<evidence type="ECO:0000256" key="2">
    <source>
        <dbReference type="ARBA" id="ARBA00004642"/>
    </source>
</evidence>
<dbReference type="AlphaFoldDB" id="A0A5K3F3I6"/>
<proteinExistence type="inferred from homology"/>
<evidence type="ECO:0000256" key="6">
    <source>
        <dbReference type="ARBA" id="ARBA00023242"/>
    </source>
</evidence>
<dbReference type="InterPro" id="IPR011687">
    <property type="entry name" value="Nop53/GLTSCR2"/>
</dbReference>
<comment type="subcellular location">
    <subcellularLocation>
        <location evidence="1">Nucleus</location>
        <location evidence="1">Nucleolus</location>
    </subcellularLocation>
    <subcellularLocation>
        <location evidence="2">Nucleus</location>
        <location evidence="2">Nucleoplasm</location>
    </subcellularLocation>
</comment>
<dbReference type="GO" id="GO:0000027">
    <property type="term" value="P:ribosomal large subunit assembly"/>
    <property type="evidence" value="ECO:0007669"/>
    <property type="project" value="TreeGrafter"/>
</dbReference>
<feature type="compositionally biased region" description="Basic residues" evidence="7">
    <location>
        <begin position="151"/>
        <end position="165"/>
    </location>
</feature>
<evidence type="ECO:0000313" key="8">
    <source>
        <dbReference type="WBParaSite" id="MCU_005160-RA"/>
    </source>
</evidence>
<comment type="similarity">
    <text evidence="3">Belongs to the NOP53 family.</text>
</comment>
<name>A0A5K3F3I6_MESCO</name>
<dbReference type="PANTHER" id="PTHR14211:SF7">
    <property type="entry name" value="RIBOSOME BIOGENESIS PROTEIN NOP53"/>
    <property type="match status" value="1"/>
</dbReference>
<dbReference type="PANTHER" id="PTHR14211">
    <property type="entry name" value="GLIOMA SUPPRESSOR CANDIDATE REGION GENE 2"/>
    <property type="match status" value="1"/>
</dbReference>
<dbReference type="GO" id="GO:0005730">
    <property type="term" value="C:nucleolus"/>
    <property type="evidence" value="ECO:0007669"/>
    <property type="project" value="UniProtKB-SubCell"/>
</dbReference>
<keyword evidence="5" id="KW-0690">Ribosome biogenesis</keyword>
<feature type="compositionally biased region" description="Basic and acidic residues" evidence="7">
    <location>
        <begin position="178"/>
        <end position="195"/>
    </location>
</feature>
<accession>A0A5K3F3I6</accession>
<feature type="region of interest" description="Disordered" evidence="7">
    <location>
        <begin position="92"/>
        <end position="119"/>
    </location>
</feature>
<evidence type="ECO:0000256" key="5">
    <source>
        <dbReference type="ARBA" id="ARBA00022517"/>
    </source>
</evidence>
<dbReference type="WBParaSite" id="MCU_005160-RA">
    <property type="protein sequence ID" value="MCU_005160-RA"/>
    <property type="gene ID" value="MCU_005160"/>
</dbReference>
<feature type="region of interest" description="Disordered" evidence="7">
    <location>
        <begin position="50"/>
        <end position="69"/>
    </location>
</feature>
<dbReference type="GO" id="GO:0006364">
    <property type="term" value="P:rRNA processing"/>
    <property type="evidence" value="ECO:0007669"/>
    <property type="project" value="TreeGrafter"/>
</dbReference>
<evidence type="ECO:0000256" key="1">
    <source>
        <dbReference type="ARBA" id="ARBA00004604"/>
    </source>
</evidence>
<feature type="region of interest" description="Disordered" evidence="7">
    <location>
        <begin position="141"/>
        <end position="196"/>
    </location>
</feature>
<dbReference type="GO" id="GO:0008097">
    <property type="term" value="F:5S rRNA binding"/>
    <property type="evidence" value="ECO:0007669"/>
    <property type="project" value="TreeGrafter"/>
</dbReference>
<keyword evidence="6" id="KW-0539">Nucleus</keyword>
<dbReference type="GO" id="GO:0005654">
    <property type="term" value="C:nucleoplasm"/>
    <property type="evidence" value="ECO:0007669"/>
    <property type="project" value="UniProtKB-SubCell"/>
</dbReference>
<evidence type="ECO:0000256" key="3">
    <source>
        <dbReference type="ARBA" id="ARBA00008838"/>
    </source>
</evidence>
<evidence type="ECO:0000256" key="4">
    <source>
        <dbReference type="ARBA" id="ARBA00018339"/>
    </source>
</evidence>
<organism evidence="8">
    <name type="scientific">Mesocestoides corti</name>
    <name type="common">Flatworm</name>
    <dbReference type="NCBI Taxonomy" id="53468"/>
    <lineage>
        <taxon>Eukaryota</taxon>
        <taxon>Metazoa</taxon>
        <taxon>Spiralia</taxon>
        <taxon>Lophotrochozoa</taxon>
        <taxon>Platyhelminthes</taxon>
        <taxon>Cestoda</taxon>
        <taxon>Eucestoda</taxon>
        <taxon>Cyclophyllidea</taxon>
        <taxon>Mesocestoididae</taxon>
        <taxon>Mesocestoides</taxon>
    </lineage>
</organism>
<dbReference type="Pfam" id="PF07767">
    <property type="entry name" value="Nop53"/>
    <property type="match status" value="1"/>
</dbReference>
<feature type="compositionally biased region" description="Basic and acidic residues" evidence="7">
    <location>
        <begin position="50"/>
        <end position="60"/>
    </location>
</feature>
<reference evidence="8" key="1">
    <citation type="submission" date="2019-11" db="UniProtKB">
        <authorList>
            <consortium name="WormBaseParasite"/>
        </authorList>
    </citation>
    <scope>IDENTIFICATION</scope>
</reference>